<dbReference type="InterPro" id="IPR029047">
    <property type="entry name" value="HSP70_peptide-bd_sf"/>
</dbReference>
<dbReference type="EMBL" id="KV001765">
    <property type="protein sequence ID" value="KZV38666.1"/>
    <property type="molecule type" value="Genomic_DNA"/>
</dbReference>
<evidence type="ECO:0000256" key="2">
    <source>
        <dbReference type="ARBA" id="ARBA00022741"/>
    </source>
</evidence>
<dbReference type="Gene3D" id="3.30.420.40">
    <property type="match status" value="3"/>
</dbReference>
<dbReference type="FunFam" id="3.90.640.10:FF:000002">
    <property type="entry name" value="Heat shock 70 kDa"/>
    <property type="match status" value="1"/>
</dbReference>
<dbReference type="AlphaFoldDB" id="A0A2Z7BWJ9"/>
<dbReference type="PROSITE" id="PS01036">
    <property type="entry name" value="HSP70_3"/>
    <property type="match status" value="1"/>
</dbReference>
<dbReference type="FunFam" id="3.30.420.40:FF:000535">
    <property type="entry name" value="Heat shock 70 kDa protein 1A"/>
    <property type="match status" value="1"/>
</dbReference>
<dbReference type="FunFam" id="2.60.34.10:FF:000012">
    <property type="entry name" value="Heat shock 70 kDa protein"/>
    <property type="match status" value="1"/>
</dbReference>
<dbReference type="PANTHER" id="PTHR19375">
    <property type="entry name" value="HEAT SHOCK PROTEIN 70KDA"/>
    <property type="match status" value="1"/>
</dbReference>
<dbReference type="SUPFAM" id="SSF100934">
    <property type="entry name" value="Heat shock protein 70kD (HSP70), C-terminal subdomain"/>
    <property type="match status" value="1"/>
</dbReference>
<keyword evidence="6" id="KW-0175">Coiled coil</keyword>
<dbReference type="Pfam" id="PF00012">
    <property type="entry name" value="HSP70"/>
    <property type="match status" value="2"/>
</dbReference>
<dbReference type="GO" id="GO:0140662">
    <property type="term" value="F:ATP-dependent protein folding chaperone"/>
    <property type="evidence" value="ECO:0007669"/>
    <property type="project" value="InterPro"/>
</dbReference>
<dbReference type="InterPro" id="IPR018181">
    <property type="entry name" value="Heat_shock_70_CS"/>
</dbReference>
<dbReference type="PROSITE" id="PS00329">
    <property type="entry name" value="HSP70_2"/>
    <property type="match status" value="1"/>
</dbReference>
<proteinExistence type="inferred from homology"/>
<comment type="similarity">
    <text evidence="1 5">Belongs to the heat shock protein 70 family.</text>
</comment>
<dbReference type="GO" id="GO:0005524">
    <property type="term" value="F:ATP binding"/>
    <property type="evidence" value="ECO:0007669"/>
    <property type="project" value="UniProtKB-KW"/>
</dbReference>
<gene>
    <name evidence="7" type="ORF">F511_36113</name>
</gene>
<evidence type="ECO:0000313" key="8">
    <source>
        <dbReference type="Proteomes" id="UP000250235"/>
    </source>
</evidence>
<dbReference type="InterPro" id="IPR043129">
    <property type="entry name" value="ATPase_NBD"/>
</dbReference>
<dbReference type="SUPFAM" id="SSF53067">
    <property type="entry name" value="Actin-like ATPase domain"/>
    <property type="match status" value="2"/>
</dbReference>
<dbReference type="PRINTS" id="PR00301">
    <property type="entry name" value="HEATSHOCK70"/>
</dbReference>
<evidence type="ECO:0000256" key="4">
    <source>
        <dbReference type="ARBA" id="ARBA00023016"/>
    </source>
</evidence>
<reference evidence="7 8" key="1">
    <citation type="journal article" date="2015" name="Proc. Natl. Acad. Sci. U.S.A.">
        <title>The resurrection genome of Boea hygrometrica: A blueprint for survival of dehydration.</title>
        <authorList>
            <person name="Xiao L."/>
            <person name="Yang G."/>
            <person name="Zhang L."/>
            <person name="Yang X."/>
            <person name="Zhao S."/>
            <person name="Ji Z."/>
            <person name="Zhou Q."/>
            <person name="Hu M."/>
            <person name="Wang Y."/>
            <person name="Chen M."/>
            <person name="Xu Y."/>
            <person name="Jin H."/>
            <person name="Xiao X."/>
            <person name="Hu G."/>
            <person name="Bao F."/>
            <person name="Hu Y."/>
            <person name="Wan P."/>
            <person name="Li L."/>
            <person name="Deng X."/>
            <person name="Kuang T."/>
            <person name="Xiang C."/>
            <person name="Zhu J.K."/>
            <person name="Oliver M.J."/>
            <person name="He Y."/>
        </authorList>
    </citation>
    <scope>NUCLEOTIDE SEQUENCE [LARGE SCALE GENOMIC DNA]</scope>
    <source>
        <strain evidence="8">cv. XS01</strain>
    </source>
</reference>
<evidence type="ECO:0000256" key="5">
    <source>
        <dbReference type="RuleBase" id="RU003322"/>
    </source>
</evidence>
<name>A0A2Z7BWJ9_9LAMI</name>
<dbReference type="OrthoDB" id="3789372at2759"/>
<evidence type="ECO:0008006" key="9">
    <source>
        <dbReference type="Google" id="ProtNLM"/>
    </source>
</evidence>
<evidence type="ECO:0000256" key="6">
    <source>
        <dbReference type="SAM" id="Coils"/>
    </source>
</evidence>
<dbReference type="PROSITE" id="PS00297">
    <property type="entry name" value="HSP70_1"/>
    <property type="match status" value="1"/>
</dbReference>
<keyword evidence="4" id="KW-0346">Stress response</keyword>
<dbReference type="SUPFAM" id="SSF100920">
    <property type="entry name" value="Heat shock protein 70kD (HSP70), peptide-binding domain"/>
    <property type="match status" value="1"/>
</dbReference>
<dbReference type="InterPro" id="IPR029048">
    <property type="entry name" value="HSP70_C_sf"/>
</dbReference>
<keyword evidence="2 5" id="KW-0547">Nucleotide-binding</keyword>
<accession>A0A2Z7BWJ9</accession>
<dbReference type="Gene3D" id="1.20.1270.10">
    <property type="match status" value="1"/>
</dbReference>
<sequence length="542" mass="59714">MGKKGEGPAIGIDLGTTYSCVAVWHQGQVEIIPNDHGSRITPSYVGFSETERLIGEAAKNVAATNPTNTVFVNNVVVTVPAYFTDSQRQATKDAGIISGLNILRMVVEPTAAAIAYGLHKRSSGLGETNVLVFDLGGGTFDVSLLTMAKSIFKVKATAGDSHLGGEDFDNRMVNHFVEELHRKHKKDISGNPRAMRRLKMACEKAKRNLSFMAHTAIGIDGLYDGIDFHSTITRARFEELNMDLFEKCIGYIETCLKDAKMDKKSIDDVVLVGGSTRIPKVQQLLQDFFEGKALCQNIHPDEAVAYGAAVQAAILTGEGNNDIRNLVLFDVTPLSLGIRTNGGEMLVLVPRNTTLPTRQEKEVTTLYDNQTTVAFPVYEGERPRTRDNSLLAEVVLSGIPPATRGAHRIKVCFDIDLDGILTVSAEDKTTRKKKSITVNNLKGKLSKLEIERKLKEAEKFRLEDEEHRKTFQAKNSLENYIYGTRAIVINKKNAFVLPAISGRKLEDQISSALQWLDELKVEDAEVFVQLKKGVGKNLGSYT</sequence>
<evidence type="ECO:0000256" key="3">
    <source>
        <dbReference type="ARBA" id="ARBA00022840"/>
    </source>
</evidence>
<evidence type="ECO:0000313" key="7">
    <source>
        <dbReference type="EMBL" id="KZV38666.1"/>
    </source>
</evidence>
<feature type="coiled-coil region" evidence="6">
    <location>
        <begin position="431"/>
        <end position="465"/>
    </location>
</feature>
<keyword evidence="8" id="KW-1185">Reference proteome</keyword>
<dbReference type="Proteomes" id="UP000250235">
    <property type="component" value="Unassembled WGS sequence"/>
</dbReference>
<protein>
    <recommendedName>
        <fullName evidence="9">Heat shock cognate 70 kDa protein-like</fullName>
    </recommendedName>
</protein>
<keyword evidence="3 5" id="KW-0067">ATP-binding</keyword>
<evidence type="ECO:0000256" key="1">
    <source>
        <dbReference type="ARBA" id="ARBA00007381"/>
    </source>
</evidence>
<dbReference type="InterPro" id="IPR013126">
    <property type="entry name" value="Hsp_70_fam"/>
</dbReference>
<organism evidence="7 8">
    <name type="scientific">Dorcoceras hygrometricum</name>
    <dbReference type="NCBI Taxonomy" id="472368"/>
    <lineage>
        <taxon>Eukaryota</taxon>
        <taxon>Viridiplantae</taxon>
        <taxon>Streptophyta</taxon>
        <taxon>Embryophyta</taxon>
        <taxon>Tracheophyta</taxon>
        <taxon>Spermatophyta</taxon>
        <taxon>Magnoliopsida</taxon>
        <taxon>eudicotyledons</taxon>
        <taxon>Gunneridae</taxon>
        <taxon>Pentapetalae</taxon>
        <taxon>asterids</taxon>
        <taxon>lamiids</taxon>
        <taxon>Lamiales</taxon>
        <taxon>Gesneriaceae</taxon>
        <taxon>Didymocarpoideae</taxon>
        <taxon>Trichosporeae</taxon>
        <taxon>Loxocarpinae</taxon>
        <taxon>Dorcoceras</taxon>
    </lineage>
</organism>
<dbReference type="Gene3D" id="2.60.34.10">
    <property type="entry name" value="Substrate Binding Domain Of DNAk, Chain A, domain 1"/>
    <property type="match status" value="1"/>
</dbReference>